<evidence type="ECO:0000313" key="2">
    <source>
        <dbReference type="EMBL" id="KHN44620.1"/>
    </source>
</evidence>
<accession>A0A0B2SHV1</accession>
<feature type="region of interest" description="Disordered" evidence="1">
    <location>
        <begin position="123"/>
        <end position="151"/>
    </location>
</feature>
<dbReference type="Proteomes" id="UP000053555">
    <property type="component" value="Unassembled WGS sequence"/>
</dbReference>
<feature type="region of interest" description="Disordered" evidence="1">
    <location>
        <begin position="1"/>
        <end position="54"/>
    </location>
</feature>
<reference evidence="2" key="1">
    <citation type="submission" date="2014-07" db="EMBL/GenBank/DDBJ databases">
        <title>Identification of a novel salt tolerance gene in wild soybean by whole-genome sequencing.</title>
        <authorList>
            <person name="Lam H.-M."/>
            <person name="Qi X."/>
            <person name="Li M.-W."/>
            <person name="Liu X."/>
            <person name="Xie M."/>
            <person name="Ni M."/>
            <person name="Xu X."/>
        </authorList>
    </citation>
    <scope>NUCLEOTIDE SEQUENCE [LARGE SCALE GENOMIC DNA]</scope>
    <source>
        <tissue evidence="2">Root</tissue>
    </source>
</reference>
<organism evidence="2">
    <name type="scientific">Glycine soja</name>
    <name type="common">Wild soybean</name>
    <dbReference type="NCBI Taxonomy" id="3848"/>
    <lineage>
        <taxon>Eukaryota</taxon>
        <taxon>Viridiplantae</taxon>
        <taxon>Streptophyta</taxon>
        <taxon>Embryophyta</taxon>
        <taxon>Tracheophyta</taxon>
        <taxon>Spermatophyta</taxon>
        <taxon>Magnoliopsida</taxon>
        <taxon>eudicotyledons</taxon>
        <taxon>Gunneridae</taxon>
        <taxon>Pentapetalae</taxon>
        <taxon>rosids</taxon>
        <taxon>fabids</taxon>
        <taxon>Fabales</taxon>
        <taxon>Fabaceae</taxon>
        <taxon>Papilionoideae</taxon>
        <taxon>50 kb inversion clade</taxon>
        <taxon>NPAAA clade</taxon>
        <taxon>indigoferoid/millettioid clade</taxon>
        <taxon>Phaseoleae</taxon>
        <taxon>Glycine</taxon>
        <taxon>Glycine subgen. Soja</taxon>
    </lineage>
</organism>
<feature type="compositionally biased region" description="Basic and acidic residues" evidence="1">
    <location>
        <begin position="137"/>
        <end position="151"/>
    </location>
</feature>
<feature type="compositionally biased region" description="Pro residues" evidence="1">
    <location>
        <begin position="10"/>
        <end position="26"/>
    </location>
</feature>
<sequence>MLFYSSTPLPQNPAPSPPSTSPPPSTPAMSFVASSTKTKLPPSLKPNNYPTNTYTTSIASHRWLELHTSCSLCKFQLEEEEEKGDDGIMTKIRREIIARLTEEDLYGLRTTLNHIASRHVLIEENENRGPQIGETSSESRRVSEKKRGSPP</sequence>
<protein>
    <submittedName>
        <fullName evidence="2">Uncharacterized protein</fullName>
    </submittedName>
</protein>
<name>A0A0B2SHV1_GLYSO</name>
<dbReference type="EMBL" id="KN643148">
    <property type="protein sequence ID" value="KHN44620.1"/>
    <property type="molecule type" value="Genomic_DNA"/>
</dbReference>
<proteinExistence type="predicted"/>
<dbReference type="AlphaFoldDB" id="A0A0B2SHV1"/>
<gene>
    <name evidence="2" type="ORF">glysoja_027231</name>
</gene>
<evidence type="ECO:0000256" key="1">
    <source>
        <dbReference type="SAM" id="MobiDB-lite"/>
    </source>
</evidence>